<comment type="caution">
    <text evidence="1">The sequence shown here is derived from an EMBL/GenBank/DDBJ whole genome shotgun (WGS) entry which is preliminary data.</text>
</comment>
<dbReference type="SUPFAM" id="SSF48452">
    <property type="entry name" value="TPR-like"/>
    <property type="match status" value="1"/>
</dbReference>
<evidence type="ECO:0000313" key="1">
    <source>
        <dbReference type="EMBL" id="RRQ21267.1"/>
    </source>
</evidence>
<protein>
    <submittedName>
        <fullName evidence="1">Uncharacterized protein</fullName>
    </submittedName>
</protein>
<keyword evidence="2" id="KW-1185">Reference proteome</keyword>
<dbReference type="InterPro" id="IPR011990">
    <property type="entry name" value="TPR-like_helical_dom_sf"/>
</dbReference>
<dbReference type="OrthoDB" id="5396015at2"/>
<dbReference type="RefSeq" id="WP_125180480.1">
    <property type="nucleotide sequence ID" value="NZ_QZMU01000001.1"/>
</dbReference>
<dbReference type="Proteomes" id="UP000287798">
    <property type="component" value="Unassembled WGS sequence"/>
</dbReference>
<evidence type="ECO:0000313" key="2">
    <source>
        <dbReference type="Proteomes" id="UP000287798"/>
    </source>
</evidence>
<dbReference type="Gene3D" id="1.25.40.10">
    <property type="entry name" value="Tetratricopeptide repeat domain"/>
    <property type="match status" value="1"/>
</dbReference>
<organism evidence="1 2">
    <name type="scientific">Thiohalobacter thiocyanaticus</name>
    <dbReference type="NCBI Taxonomy" id="585455"/>
    <lineage>
        <taxon>Bacteria</taxon>
        <taxon>Pseudomonadati</taxon>
        <taxon>Pseudomonadota</taxon>
        <taxon>Gammaproteobacteria</taxon>
        <taxon>Thiohalobacterales</taxon>
        <taxon>Thiohalobacteraceae</taxon>
        <taxon>Thiohalobacter</taxon>
    </lineage>
</organism>
<reference evidence="1 2" key="1">
    <citation type="journal article" date="2010" name="Int. J. Syst. Evol. Microbiol.">
        <title>Thiohalobacter thiocyanaticus gen. nov., sp. nov., a moderately halophilic, sulfur-oxidizing gammaproteobacterium from hypersaline lakes, that utilizes thiocyanate.</title>
        <authorList>
            <person name="Sorokin D.Y."/>
            <person name="Kovaleva O.L."/>
            <person name="Tourova T.P."/>
            <person name="Muyzer G."/>
        </authorList>
    </citation>
    <scope>NUCLEOTIDE SEQUENCE [LARGE SCALE GENOMIC DNA]</scope>
    <source>
        <strain evidence="1 2">Hrh1</strain>
    </source>
</reference>
<dbReference type="AlphaFoldDB" id="A0A426QHN9"/>
<proteinExistence type="predicted"/>
<name>A0A426QHN9_9GAMM</name>
<dbReference type="EMBL" id="QZMU01000001">
    <property type="protein sequence ID" value="RRQ21267.1"/>
    <property type="molecule type" value="Genomic_DNA"/>
</dbReference>
<sequence length="168" mass="18436">MNPEDPWSAVHGGVRLHPDYVQGCSHLAAGDVTAAAACFEAADEQTAPNDVYSSLYTAARGYARVLLNDTSGLNLCRAAARAEQHNGDVHEYLAKAELRLQHRKQACEAIVRGLRADRAHPGLRQLRRQMGIRRAPALGFLSRDNLLNRLIGRLTYQRGGGRSGPRKK</sequence>
<gene>
    <name evidence="1" type="ORF">D6C00_04405</name>
</gene>
<accession>A0A426QHN9</accession>